<keyword evidence="6" id="KW-0067">ATP-binding</keyword>
<feature type="domain" description="Hemerythrin-like" evidence="9">
    <location>
        <begin position="657"/>
        <end position="791"/>
    </location>
</feature>
<evidence type="ECO:0000256" key="1">
    <source>
        <dbReference type="ARBA" id="ARBA00004651"/>
    </source>
</evidence>
<dbReference type="InterPro" id="IPR023298">
    <property type="entry name" value="ATPase_P-typ_TM_dom_sf"/>
</dbReference>
<dbReference type="GO" id="GO:0019829">
    <property type="term" value="F:ATPase-coupled monoatomic cation transmembrane transporter activity"/>
    <property type="evidence" value="ECO:0007669"/>
    <property type="project" value="InterPro"/>
</dbReference>
<dbReference type="GO" id="GO:0046872">
    <property type="term" value="F:metal ion binding"/>
    <property type="evidence" value="ECO:0007669"/>
    <property type="project" value="UniProtKB-KW"/>
</dbReference>
<dbReference type="Pfam" id="PF01814">
    <property type="entry name" value="Hemerythrin"/>
    <property type="match status" value="1"/>
</dbReference>
<accession>A0A7Y6IJR9</accession>
<dbReference type="Gene3D" id="3.40.50.1000">
    <property type="entry name" value="HAD superfamily/HAD-like"/>
    <property type="match status" value="1"/>
</dbReference>
<comment type="similarity">
    <text evidence="2 6">Belongs to the cation transport ATPase (P-type) (TC 3.A.3) family. Type IB subfamily.</text>
</comment>
<dbReference type="InterPro" id="IPR036412">
    <property type="entry name" value="HAD-like_sf"/>
</dbReference>
<feature type="transmembrane region" description="Helical" evidence="6">
    <location>
        <begin position="291"/>
        <end position="311"/>
    </location>
</feature>
<proteinExistence type="inferred from homology"/>
<keyword evidence="5 6" id="KW-0472">Membrane</keyword>
<dbReference type="CDD" id="cd12108">
    <property type="entry name" value="Hr-like"/>
    <property type="match status" value="1"/>
</dbReference>
<dbReference type="Proteomes" id="UP000546126">
    <property type="component" value="Unassembled WGS sequence"/>
</dbReference>
<gene>
    <name evidence="10" type="primary">cadA</name>
    <name evidence="10" type="ORF">HT134_04620</name>
</gene>
<dbReference type="SUPFAM" id="SSF81665">
    <property type="entry name" value="Calcium ATPase, transmembrane domain M"/>
    <property type="match status" value="1"/>
</dbReference>
<dbReference type="SUPFAM" id="SSF81653">
    <property type="entry name" value="Calcium ATPase, transduction domain A"/>
    <property type="match status" value="1"/>
</dbReference>
<evidence type="ECO:0000256" key="2">
    <source>
        <dbReference type="ARBA" id="ARBA00006024"/>
    </source>
</evidence>
<keyword evidence="3 6" id="KW-0812">Transmembrane</keyword>
<dbReference type="SUPFAM" id="SSF56784">
    <property type="entry name" value="HAD-like"/>
    <property type="match status" value="1"/>
</dbReference>
<dbReference type="NCBIfam" id="TIGR01525">
    <property type="entry name" value="ATPase-IB_hvy"/>
    <property type="match status" value="1"/>
</dbReference>
<dbReference type="PANTHER" id="PTHR48085">
    <property type="entry name" value="CADMIUM/ZINC-TRANSPORTING ATPASE HMA2-RELATED"/>
    <property type="match status" value="1"/>
</dbReference>
<dbReference type="Pfam" id="PF00122">
    <property type="entry name" value="E1-E2_ATPase"/>
    <property type="match status" value="1"/>
</dbReference>
<keyword evidence="4 6" id="KW-1133">Transmembrane helix</keyword>
<evidence type="ECO:0000256" key="7">
    <source>
        <dbReference type="SAM" id="MobiDB-lite"/>
    </source>
</evidence>
<dbReference type="Pfam" id="PF00702">
    <property type="entry name" value="Hydrolase"/>
    <property type="match status" value="1"/>
</dbReference>
<evidence type="ECO:0000313" key="11">
    <source>
        <dbReference type="Proteomes" id="UP000546126"/>
    </source>
</evidence>
<evidence type="ECO:0000256" key="4">
    <source>
        <dbReference type="ARBA" id="ARBA00022989"/>
    </source>
</evidence>
<name>A0A7Y6IJR9_9ACTN</name>
<dbReference type="InterPro" id="IPR051014">
    <property type="entry name" value="Cation_Transport_ATPase_IB"/>
</dbReference>
<dbReference type="InterPro" id="IPR027256">
    <property type="entry name" value="P-typ_ATPase_IB"/>
</dbReference>
<dbReference type="EMBL" id="JABWGO010000001">
    <property type="protein sequence ID" value="NUW39418.1"/>
    <property type="molecule type" value="Genomic_DNA"/>
</dbReference>
<dbReference type="GO" id="GO:0005524">
    <property type="term" value="F:ATP binding"/>
    <property type="evidence" value="ECO:0007669"/>
    <property type="project" value="UniProtKB-UniRule"/>
</dbReference>
<dbReference type="Gene3D" id="3.40.1110.10">
    <property type="entry name" value="Calcium-transporting ATPase, cytoplasmic domain N"/>
    <property type="match status" value="1"/>
</dbReference>
<evidence type="ECO:0000313" key="10">
    <source>
        <dbReference type="EMBL" id="NUW39418.1"/>
    </source>
</evidence>
<dbReference type="InterPro" id="IPR018303">
    <property type="entry name" value="ATPase_P-typ_P_site"/>
</dbReference>
<evidence type="ECO:0000256" key="5">
    <source>
        <dbReference type="ARBA" id="ARBA00023136"/>
    </source>
</evidence>
<dbReference type="InterPro" id="IPR001757">
    <property type="entry name" value="P_typ_ATPase"/>
</dbReference>
<dbReference type="NCBIfam" id="TIGR01512">
    <property type="entry name" value="ATPase-IB2_Cd"/>
    <property type="match status" value="1"/>
</dbReference>
<dbReference type="PRINTS" id="PR00119">
    <property type="entry name" value="CATATPASE"/>
</dbReference>
<keyword evidence="6" id="KW-1003">Cell membrane</keyword>
<evidence type="ECO:0000259" key="8">
    <source>
        <dbReference type="Pfam" id="PF00122"/>
    </source>
</evidence>
<protein>
    <submittedName>
        <fullName evidence="10">Cadmium-translocating P-type ATPase</fullName>
    </submittedName>
</protein>
<dbReference type="InterPro" id="IPR023214">
    <property type="entry name" value="HAD_sf"/>
</dbReference>
<evidence type="ECO:0000256" key="6">
    <source>
        <dbReference type="RuleBase" id="RU362081"/>
    </source>
</evidence>
<feature type="transmembrane region" description="Helical" evidence="6">
    <location>
        <begin position="71"/>
        <end position="89"/>
    </location>
</feature>
<dbReference type="InterPro" id="IPR012312">
    <property type="entry name" value="Hemerythrin-like"/>
</dbReference>
<feature type="transmembrane region" description="Helical" evidence="6">
    <location>
        <begin position="101"/>
        <end position="132"/>
    </location>
</feature>
<keyword evidence="6" id="KW-0479">Metal-binding</keyword>
<dbReference type="NCBIfam" id="TIGR01494">
    <property type="entry name" value="ATPase_P-type"/>
    <property type="match status" value="1"/>
</dbReference>
<keyword evidence="6" id="KW-0547">Nucleotide-binding</keyword>
<feature type="region of interest" description="Disordered" evidence="7">
    <location>
        <begin position="1"/>
        <end position="21"/>
    </location>
</feature>
<feature type="transmembrane region" description="Helical" evidence="6">
    <location>
        <begin position="266"/>
        <end position="285"/>
    </location>
</feature>
<evidence type="ECO:0000259" key="9">
    <source>
        <dbReference type="Pfam" id="PF01814"/>
    </source>
</evidence>
<dbReference type="InterPro" id="IPR023299">
    <property type="entry name" value="ATPase_P-typ_cyto_dom_N"/>
</dbReference>
<dbReference type="GO" id="GO:0015086">
    <property type="term" value="F:cadmium ion transmembrane transporter activity"/>
    <property type="evidence" value="ECO:0007669"/>
    <property type="project" value="TreeGrafter"/>
</dbReference>
<dbReference type="GO" id="GO:0016887">
    <property type="term" value="F:ATP hydrolysis activity"/>
    <property type="evidence" value="ECO:0007669"/>
    <property type="project" value="InterPro"/>
</dbReference>
<feature type="domain" description="P-type ATPase A" evidence="8">
    <location>
        <begin position="152"/>
        <end position="249"/>
    </location>
</feature>
<dbReference type="InterPro" id="IPR059000">
    <property type="entry name" value="ATPase_P-type_domA"/>
</dbReference>
<sequence length="797" mass="83012">MLIIPGPSPGGRGDGHRPRGAGRKALEGWPWFPQPEKVKRFGLAAFLGVTLVALTAGGVLRLAGLGEAAEVCWAAGTVVAVVPALWWVVSALRAGRLGVDAIAVLALVGALAVGEYLAGALIAVMLATGRALEEYALRRARRDLTALYERAPRWAHRHGSDGGARVDVSEVRRGDLLVVPAGELVPVDGVVVRHEAVLDESALTGEPLPVEHLAGESVRSGVVNAGPAFDLRATGTAEESTYAGVVRLARETEADTAPVVRLADRFAAWFLPLTLVVAGLAWALSGDAVRAVAVLVVATPCPLLLAAPAAIASGLSRTARTGVVVKGGGALETLGRARTLVLDKTGTLTRGRPEVVDVVPAPGHPAEEVLRLAAAVDQVSSHVLAAAVVRSATWRGLDVPAAAEVQEEPGRGTAGVVEGRQVQVGKAPPGTSSPWTATQRSRAALDSAMTVWVCVNGELAGVIFLRDAVRTDAARTLRRLRTAGIERIVMLTGDHVEVAESVAAVLDVDEVLAERTPAQKVAGVRAEAGRATTVMVGDGVNDAPALAAAQVGVAMGARGSAASTQAADVVLTTDRLDRLADAMDVARRARRIAVQSAGAGMGLSLLAMLAAALGALPPASGALLQEAIDVAVTLNALRALSGGHGTRVPVDAPTGDLLHRFDEEHARLRPALDLLRETADALDRPSAVVLPRLRRVHDVLVDEVLPHERAEESRLYPALGGLLGDPEATAPMSRAHAEIGRLVARLGRHLELASARGLLPEQVDDLRACLYGLHAVLTLHFAQEEEAYFSLVGQREE</sequence>
<dbReference type="Gene3D" id="2.70.150.10">
    <property type="entry name" value="Calcium-transporting ATPase, cytoplasmic transduction domain A"/>
    <property type="match status" value="1"/>
</dbReference>
<dbReference type="InterPro" id="IPR008250">
    <property type="entry name" value="ATPase_P-typ_transduc_dom_A_sf"/>
</dbReference>
<comment type="caution">
    <text evidence="10">The sequence shown here is derived from an EMBL/GenBank/DDBJ whole genome shotgun (WGS) entry which is preliminary data.</text>
</comment>
<keyword evidence="11" id="KW-1185">Reference proteome</keyword>
<dbReference type="PROSITE" id="PS00154">
    <property type="entry name" value="ATPASE_E1_E2"/>
    <property type="match status" value="1"/>
</dbReference>
<dbReference type="Gene3D" id="1.20.120.520">
    <property type="entry name" value="nmb1532 protein domain like"/>
    <property type="match status" value="1"/>
</dbReference>
<dbReference type="GO" id="GO:0005886">
    <property type="term" value="C:plasma membrane"/>
    <property type="evidence" value="ECO:0007669"/>
    <property type="project" value="UniProtKB-SubCell"/>
</dbReference>
<dbReference type="PANTHER" id="PTHR48085:SF5">
    <property type="entry name" value="CADMIUM_ZINC-TRANSPORTING ATPASE HMA4-RELATED"/>
    <property type="match status" value="1"/>
</dbReference>
<organism evidence="10 11">
    <name type="scientific">Nonomuraea rhodomycinica</name>
    <dbReference type="NCBI Taxonomy" id="1712872"/>
    <lineage>
        <taxon>Bacteria</taxon>
        <taxon>Bacillati</taxon>
        <taxon>Actinomycetota</taxon>
        <taxon>Actinomycetes</taxon>
        <taxon>Streptosporangiales</taxon>
        <taxon>Streptosporangiaceae</taxon>
        <taxon>Nonomuraea</taxon>
    </lineage>
</organism>
<comment type="subcellular location">
    <subcellularLocation>
        <location evidence="1">Cell membrane</location>
        <topology evidence="1">Multi-pass membrane protein</topology>
    </subcellularLocation>
</comment>
<reference evidence="10 11" key="1">
    <citation type="submission" date="2020-06" db="EMBL/GenBank/DDBJ databases">
        <authorList>
            <person name="Chanama M."/>
        </authorList>
    </citation>
    <scope>NUCLEOTIDE SEQUENCE [LARGE SCALE GENOMIC DNA]</scope>
    <source>
        <strain evidence="10 11">TBRC6557</strain>
    </source>
</reference>
<evidence type="ECO:0000256" key="3">
    <source>
        <dbReference type="ARBA" id="ARBA00022692"/>
    </source>
</evidence>
<dbReference type="AlphaFoldDB" id="A0A7Y6IJR9"/>
<feature type="transmembrane region" description="Helical" evidence="6">
    <location>
        <begin position="597"/>
        <end position="616"/>
    </location>
</feature>
<feature type="transmembrane region" description="Helical" evidence="6">
    <location>
        <begin position="41"/>
        <end position="64"/>
    </location>
</feature>